<reference evidence="4" key="1">
    <citation type="submission" date="2017-06" db="EMBL/GenBank/DDBJ databases">
        <title>Genome analysis of Fimbriiglobus ruber SP5, the first member of the order Planctomycetales with confirmed chitinolytic capability.</title>
        <authorList>
            <person name="Ravin N.V."/>
            <person name="Rakitin A.L."/>
            <person name="Ivanova A.A."/>
            <person name="Beletsky A.V."/>
            <person name="Kulichevskaya I.S."/>
            <person name="Mardanov A.V."/>
            <person name="Dedysh S.N."/>
        </authorList>
    </citation>
    <scope>NUCLEOTIDE SEQUENCE [LARGE SCALE GENOMIC DNA]</scope>
    <source>
        <strain evidence="4">SP5</strain>
    </source>
</reference>
<evidence type="ECO:0000313" key="4">
    <source>
        <dbReference type="Proteomes" id="UP000214646"/>
    </source>
</evidence>
<keyword evidence="2" id="KW-0472">Membrane</keyword>
<feature type="compositionally biased region" description="Pro residues" evidence="1">
    <location>
        <begin position="7"/>
        <end position="18"/>
    </location>
</feature>
<dbReference type="AlphaFoldDB" id="A0A225DQX9"/>
<sequence length="200" mass="21918">MTEPRPDPNPPPESPGPPVATDRRVSRGIAIVLAFLAVGAAIDLGMRWRARTQGTTREEHLTVAQARDKGFPLALPDSAADVAVFHQTNPTPVVMADFAIEEAAFLEWARDTMLTNLEGDGAEGQNLLARAREHNWVPNDRVIGARPALVTPVGGAPRSVSNGYEITLKGRTPDEEITIVYDRPTRRAYYARMTDPRHGY</sequence>
<feature type="transmembrane region" description="Helical" evidence="2">
    <location>
        <begin position="25"/>
        <end position="44"/>
    </location>
</feature>
<organism evidence="3 4">
    <name type="scientific">Fimbriiglobus ruber</name>
    <dbReference type="NCBI Taxonomy" id="1908690"/>
    <lineage>
        <taxon>Bacteria</taxon>
        <taxon>Pseudomonadati</taxon>
        <taxon>Planctomycetota</taxon>
        <taxon>Planctomycetia</taxon>
        <taxon>Gemmatales</taxon>
        <taxon>Gemmataceae</taxon>
        <taxon>Fimbriiglobus</taxon>
    </lineage>
</organism>
<comment type="caution">
    <text evidence="3">The sequence shown here is derived from an EMBL/GenBank/DDBJ whole genome shotgun (WGS) entry which is preliminary data.</text>
</comment>
<accession>A0A225DQX9</accession>
<dbReference type="EMBL" id="NIDE01000004">
    <property type="protein sequence ID" value="OWK43802.1"/>
    <property type="molecule type" value="Genomic_DNA"/>
</dbReference>
<keyword evidence="2" id="KW-1133">Transmembrane helix</keyword>
<name>A0A225DQX9_9BACT</name>
<protein>
    <submittedName>
        <fullName evidence="3">Uncharacterized protein</fullName>
    </submittedName>
</protein>
<keyword evidence="2" id="KW-0812">Transmembrane</keyword>
<dbReference type="OrthoDB" id="9944140at2"/>
<evidence type="ECO:0000313" key="3">
    <source>
        <dbReference type="EMBL" id="OWK43802.1"/>
    </source>
</evidence>
<proteinExistence type="predicted"/>
<feature type="region of interest" description="Disordered" evidence="1">
    <location>
        <begin position="1"/>
        <end position="22"/>
    </location>
</feature>
<evidence type="ECO:0000256" key="2">
    <source>
        <dbReference type="SAM" id="Phobius"/>
    </source>
</evidence>
<keyword evidence="4" id="KW-1185">Reference proteome</keyword>
<dbReference type="RefSeq" id="WP_088254607.1">
    <property type="nucleotide sequence ID" value="NZ_NIDE01000004.1"/>
</dbReference>
<dbReference type="Proteomes" id="UP000214646">
    <property type="component" value="Unassembled WGS sequence"/>
</dbReference>
<evidence type="ECO:0000256" key="1">
    <source>
        <dbReference type="SAM" id="MobiDB-lite"/>
    </source>
</evidence>
<gene>
    <name evidence="3" type="ORF">FRUB_03401</name>
</gene>